<organism evidence="3 4">
    <name type="scientific">Sphaerisporangium melleum</name>
    <dbReference type="NCBI Taxonomy" id="321316"/>
    <lineage>
        <taxon>Bacteria</taxon>
        <taxon>Bacillati</taxon>
        <taxon>Actinomycetota</taxon>
        <taxon>Actinomycetes</taxon>
        <taxon>Streptosporangiales</taxon>
        <taxon>Streptosporangiaceae</taxon>
        <taxon>Sphaerisporangium</taxon>
    </lineage>
</organism>
<evidence type="ECO:0000313" key="4">
    <source>
        <dbReference type="Proteomes" id="UP000645217"/>
    </source>
</evidence>
<dbReference type="Proteomes" id="UP000645217">
    <property type="component" value="Unassembled WGS sequence"/>
</dbReference>
<evidence type="ECO:0000259" key="2">
    <source>
        <dbReference type="PROSITE" id="PS50213"/>
    </source>
</evidence>
<dbReference type="InterPro" id="IPR000782">
    <property type="entry name" value="FAS1_domain"/>
</dbReference>
<dbReference type="GO" id="GO:0005615">
    <property type="term" value="C:extracellular space"/>
    <property type="evidence" value="ECO:0007669"/>
    <property type="project" value="TreeGrafter"/>
</dbReference>
<proteinExistence type="predicted"/>
<evidence type="ECO:0000313" key="3">
    <source>
        <dbReference type="EMBL" id="GGL12670.1"/>
    </source>
</evidence>
<reference evidence="3" key="2">
    <citation type="submission" date="2020-09" db="EMBL/GenBank/DDBJ databases">
        <authorList>
            <person name="Sun Q."/>
            <person name="Ohkuma M."/>
        </authorList>
    </citation>
    <scope>NUCLEOTIDE SEQUENCE</scope>
    <source>
        <strain evidence="3">JCM 13064</strain>
    </source>
</reference>
<dbReference type="AlphaFoldDB" id="A0A917VTI9"/>
<dbReference type="GO" id="GO:0030198">
    <property type="term" value="P:extracellular matrix organization"/>
    <property type="evidence" value="ECO:0007669"/>
    <property type="project" value="TreeGrafter"/>
</dbReference>
<dbReference type="EMBL" id="BMNT01000044">
    <property type="protein sequence ID" value="GGL12670.1"/>
    <property type="molecule type" value="Genomic_DNA"/>
</dbReference>
<evidence type="ECO:0000256" key="1">
    <source>
        <dbReference type="SAM" id="MobiDB-lite"/>
    </source>
</evidence>
<feature type="region of interest" description="Disordered" evidence="1">
    <location>
        <begin position="1"/>
        <end position="22"/>
    </location>
</feature>
<dbReference type="FunFam" id="2.30.180.10:FF:000032">
    <property type="entry name" value="Fasciclin domain-containing protein, putative"/>
    <property type="match status" value="1"/>
</dbReference>
<dbReference type="PANTHER" id="PTHR10900:SF77">
    <property type="entry name" value="FI19380P1"/>
    <property type="match status" value="1"/>
</dbReference>
<feature type="domain" description="FAS1" evidence="2">
    <location>
        <begin position="27"/>
        <end position="156"/>
    </location>
</feature>
<dbReference type="GO" id="GO:0007155">
    <property type="term" value="P:cell adhesion"/>
    <property type="evidence" value="ECO:0007669"/>
    <property type="project" value="TreeGrafter"/>
</dbReference>
<name>A0A917VTI9_9ACTN</name>
<dbReference type="GO" id="GO:0050839">
    <property type="term" value="F:cell adhesion molecule binding"/>
    <property type="evidence" value="ECO:0007669"/>
    <property type="project" value="TreeGrafter"/>
</dbReference>
<dbReference type="InterPro" id="IPR036378">
    <property type="entry name" value="FAS1_dom_sf"/>
</dbReference>
<dbReference type="SMART" id="SM00554">
    <property type="entry name" value="FAS1"/>
    <property type="match status" value="1"/>
</dbReference>
<dbReference type="PROSITE" id="PS50213">
    <property type="entry name" value="FAS1"/>
    <property type="match status" value="1"/>
</dbReference>
<dbReference type="GO" id="GO:0031012">
    <property type="term" value="C:extracellular matrix"/>
    <property type="evidence" value="ECO:0007669"/>
    <property type="project" value="TreeGrafter"/>
</dbReference>
<dbReference type="InterPro" id="IPR050904">
    <property type="entry name" value="Adhesion/Biosynth-related"/>
</dbReference>
<accession>A0A917VTI9</accession>
<keyword evidence="4" id="KW-1185">Reference proteome</keyword>
<comment type="caution">
    <text evidence="3">The sequence shown here is derived from an EMBL/GenBank/DDBJ whole genome shotgun (WGS) entry which is preliminary data.</text>
</comment>
<dbReference type="SUPFAM" id="SSF82153">
    <property type="entry name" value="FAS1 domain"/>
    <property type="match status" value="1"/>
</dbReference>
<sequence>MPTASPSGPGCAALPTSGPGSVAQLAGQPLGTALSQIPDLSTLADVAKRGNLVDTLNSAKDITVFAPDNSGFRKVPQDQLNRFLGNRHELARLLTYHVVQGRKSPADLEKGQIATLEGGKVTVKREDDTLKVNDAKVTCGPIQTKNATVYIIDSVLKPRG</sequence>
<gene>
    <name evidence="3" type="ORF">GCM10007964_63420</name>
</gene>
<dbReference type="Pfam" id="PF02469">
    <property type="entry name" value="Fasciclin"/>
    <property type="match status" value="1"/>
</dbReference>
<dbReference type="Gene3D" id="2.30.180.10">
    <property type="entry name" value="FAS1 domain"/>
    <property type="match status" value="1"/>
</dbReference>
<dbReference type="PANTHER" id="PTHR10900">
    <property type="entry name" value="PERIOSTIN-RELATED"/>
    <property type="match status" value="1"/>
</dbReference>
<protein>
    <recommendedName>
        <fullName evidence="2">FAS1 domain-containing protein</fullName>
    </recommendedName>
</protein>
<reference evidence="3" key="1">
    <citation type="journal article" date="2014" name="Int. J. Syst. Evol. Microbiol.">
        <title>Complete genome sequence of Corynebacterium casei LMG S-19264T (=DSM 44701T), isolated from a smear-ripened cheese.</title>
        <authorList>
            <consortium name="US DOE Joint Genome Institute (JGI-PGF)"/>
            <person name="Walter F."/>
            <person name="Albersmeier A."/>
            <person name="Kalinowski J."/>
            <person name="Ruckert C."/>
        </authorList>
    </citation>
    <scope>NUCLEOTIDE SEQUENCE</scope>
    <source>
        <strain evidence="3">JCM 13064</strain>
    </source>
</reference>